<dbReference type="KEGG" id="goe:100906397"/>
<keyword evidence="3" id="KW-1185">Reference proteome</keyword>
<keyword evidence="2" id="KW-0249">Electron transport</keyword>
<evidence type="ECO:0000313" key="3">
    <source>
        <dbReference type="Proteomes" id="UP000694867"/>
    </source>
</evidence>
<dbReference type="GO" id="GO:0045271">
    <property type="term" value="C:respiratory chain complex I"/>
    <property type="evidence" value="ECO:0007669"/>
    <property type="project" value="InterPro"/>
</dbReference>
<proteinExistence type="inferred from homology"/>
<reference evidence="4" key="1">
    <citation type="submission" date="2025-08" db="UniProtKB">
        <authorList>
            <consortium name="RefSeq"/>
        </authorList>
    </citation>
    <scope>IDENTIFICATION</scope>
</reference>
<name>A0AAJ6QPU9_9ACAR</name>
<keyword evidence="2" id="KW-0679">Respiratory chain</keyword>
<dbReference type="CTD" id="33443"/>
<keyword evidence="2" id="KW-0999">Mitochondrion inner membrane</keyword>
<dbReference type="GO" id="GO:0006979">
    <property type="term" value="P:response to oxidative stress"/>
    <property type="evidence" value="ECO:0007669"/>
    <property type="project" value="TreeGrafter"/>
</dbReference>
<dbReference type="PANTHER" id="PTHR12910">
    <property type="entry name" value="NADH-UBIQUINONE OXIDOREDUCTASE SUBUNIT B17.2"/>
    <property type="match status" value="1"/>
</dbReference>
<dbReference type="InterPro" id="IPR007763">
    <property type="entry name" value="NDUFA12"/>
</dbReference>
<comment type="function">
    <text evidence="2">Accessory subunit of the mitochondrial membrane respiratory chain NADH dehydrogenase (Complex I), that is believed not to be involved in catalysis. Complex I functions in the transfer of electrons from NADH to the respiratory chain. The immediate electron acceptor for the enzyme is believed to be ubiquinone.</text>
</comment>
<dbReference type="RefSeq" id="XP_003739900.1">
    <property type="nucleotide sequence ID" value="XM_003739852.2"/>
</dbReference>
<organism evidence="3 4">
    <name type="scientific">Galendromus occidentalis</name>
    <name type="common">western predatory mite</name>
    <dbReference type="NCBI Taxonomy" id="34638"/>
    <lineage>
        <taxon>Eukaryota</taxon>
        <taxon>Metazoa</taxon>
        <taxon>Ecdysozoa</taxon>
        <taxon>Arthropoda</taxon>
        <taxon>Chelicerata</taxon>
        <taxon>Arachnida</taxon>
        <taxon>Acari</taxon>
        <taxon>Parasitiformes</taxon>
        <taxon>Mesostigmata</taxon>
        <taxon>Gamasina</taxon>
        <taxon>Phytoseioidea</taxon>
        <taxon>Phytoseiidae</taxon>
        <taxon>Typhlodrominae</taxon>
        <taxon>Galendromus</taxon>
    </lineage>
</organism>
<dbReference type="GO" id="GO:0005743">
    <property type="term" value="C:mitochondrial inner membrane"/>
    <property type="evidence" value="ECO:0007669"/>
    <property type="project" value="UniProtKB-SubCell"/>
</dbReference>
<dbReference type="PANTHER" id="PTHR12910:SF2">
    <property type="entry name" value="NADH DEHYDROGENASE [UBIQUINONE] 1 ALPHA SUBCOMPLEX SUBUNIT 12"/>
    <property type="match status" value="1"/>
</dbReference>
<dbReference type="GeneID" id="100906397"/>
<comment type="subunit">
    <text evidence="2">Complex I is composed of 45 different subunits.</text>
</comment>
<dbReference type="AlphaFoldDB" id="A0AAJ6QPU9"/>
<accession>A0AAJ6QPU9</accession>
<evidence type="ECO:0000313" key="4">
    <source>
        <dbReference type="RefSeq" id="XP_003739900.1"/>
    </source>
</evidence>
<protein>
    <recommendedName>
        <fullName evidence="2">NADH dehydrogenase [ubiquinone] 1 alpha subcomplex subunit 12</fullName>
    </recommendedName>
</protein>
<evidence type="ECO:0000256" key="2">
    <source>
        <dbReference type="RuleBase" id="RU363103"/>
    </source>
</evidence>
<keyword evidence="2" id="KW-0813">Transport</keyword>
<keyword evidence="2" id="KW-0496">Mitochondrion</keyword>
<gene>
    <name evidence="4" type="primary">LOC100906397</name>
</gene>
<dbReference type="Proteomes" id="UP000694867">
    <property type="component" value="Unplaced"/>
</dbReference>
<comment type="similarity">
    <text evidence="1 2">Belongs to the complex I NDUFA12 subunit family.</text>
</comment>
<keyword evidence="2" id="KW-0472">Membrane</keyword>
<sequence>MIIDKVHKTLRVIQENGGWLNSLLKLYRYDTLKSGRLVGTDDYGNRYYENKEYFMGRDRWVEYADKVRLDYDGSQIPAEWYGWMHHKTDIPPTLRPPPKYKWLAQHTENMTGTSRQYVPYDTVPPKIQPWIPGKK</sequence>
<dbReference type="Pfam" id="PF05071">
    <property type="entry name" value="NDUFA12"/>
    <property type="match status" value="1"/>
</dbReference>
<comment type="subcellular location">
    <subcellularLocation>
        <location evidence="2">Mitochondrion inner membrane</location>
        <topology evidence="2">Peripheral membrane protein</topology>
        <orientation evidence="2">Matrix side</orientation>
    </subcellularLocation>
</comment>
<evidence type="ECO:0000256" key="1">
    <source>
        <dbReference type="ARBA" id="ARBA00007355"/>
    </source>
</evidence>